<evidence type="ECO:0000256" key="1">
    <source>
        <dbReference type="ARBA" id="ARBA00023015"/>
    </source>
</evidence>
<keyword evidence="1" id="KW-0805">Transcription regulation</keyword>
<keyword evidence="3" id="KW-0804">Transcription</keyword>
<keyword evidence="6" id="KW-1185">Reference proteome</keyword>
<evidence type="ECO:0000256" key="3">
    <source>
        <dbReference type="ARBA" id="ARBA00023163"/>
    </source>
</evidence>
<dbReference type="SUPFAM" id="SSF46785">
    <property type="entry name" value="Winged helix' DNA-binding domain"/>
    <property type="match status" value="1"/>
</dbReference>
<dbReference type="PANTHER" id="PTHR33164:SF64">
    <property type="entry name" value="TRANSCRIPTIONAL REGULATOR SLYA"/>
    <property type="match status" value="1"/>
</dbReference>
<dbReference type="PANTHER" id="PTHR33164">
    <property type="entry name" value="TRANSCRIPTIONAL REGULATOR, MARR FAMILY"/>
    <property type="match status" value="1"/>
</dbReference>
<sequence>MKIIVKEHYRLDDSIGYKLFHASRLMNNRLNQNFRQNNFSITYEQWQVLSRLFEEDGQTQNQIAINIERDQASISRLIDNMIKNELVKRVPNENDRRIKHIYLTEESIELKDKLNELALKTISQATEKINEEDLETCLRILDQIRENLK</sequence>
<comment type="caution">
    <text evidence="5">The sequence shown here is derived from an EMBL/GenBank/DDBJ whole genome shotgun (WGS) entry which is preliminary data.</text>
</comment>
<name>A0ABW6K991_9BACI</name>
<dbReference type="SMART" id="SM00347">
    <property type="entry name" value="HTH_MARR"/>
    <property type="match status" value="1"/>
</dbReference>
<dbReference type="InterPro" id="IPR023187">
    <property type="entry name" value="Tscrpt_reg_MarR-type_CS"/>
</dbReference>
<protein>
    <submittedName>
        <fullName evidence="5">MarR family winged helix-turn-helix transcriptional regulator</fullName>
    </submittedName>
</protein>
<evidence type="ECO:0000259" key="4">
    <source>
        <dbReference type="PROSITE" id="PS50995"/>
    </source>
</evidence>
<dbReference type="Gene3D" id="1.10.10.10">
    <property type="entry name" value="Winged helix-like DNA-binding domain superfamily/Winged helix DNA-binding domain"/>
    <property type="match status" value="1"/>
</dbReference>
<keyword evidence="2" id="KW-0238">DNA-binding</keyword>
<dbReference type="InterPro" id="IPR000835">
    <property type="entry name" value="HTH_MarR-typ"/>
</dbReference>
<dbReference type="InterPro" id="IPR036390">
    <property type="entry name" value="WH_DNA-bd_sf"/>
</dbReference>
<dbReference type="InterPro" id="IPR036388">
    <property type="entry name" value="WH-like_DNA-bd_sf"/>
</dbReference>
<dbReference type="Pfam" id="PF01047">
    <property type="entry name" value="MarR"/>
    <property type="match status" value="1"/>
</dbReference>
<dbReference type="Proteomes" id="UP001601059">
    <property type="component" value="Unassembled WGS sequence"/>
</dbReference>
<gene>
    <name evidence="5" type="ORF">ACFYKX_08855</name>
</gene>
<dbReference type="PROSITE" id="PS01117">
    <property type="entry name" value="HTH_MARR_1"/>
    <property type="match status" value="1"/>
</dbReference>
<dbReference type="RefSeq" id="WP_389360178.1">
    <property type="nucleotide sequence ID" value="NZ_JBIACK010000003.1"/>
</dbReference>
<accession>A0ABW6K991</accession>
<proteinExistence type="predicted"/>
<evidence type="ECO:0000256" key="2">
    <source>
        <dbReference type="ARBA" id="ARBA00023125"/>
    </source>
</evidence>
<dbReference type="PRINTS" id="PR00598">
    <property type="entry name" value="HTHMARR"/>
</dbReference>
<evidence type="ECO:0000313" key="5">
    <source>
        <dbReference type="EMBL" id="MFE8700721.1"/>
    </source>
</evidence>
<feature type="domain" description="HTH marR-type" evidence="4">
    <location>
        <begin position="12"/>
        <end position="146"/>
    </location>
</feature>
<organism evidence="5 6">
    <name type="scientific">Cytobacillus spartinae</name>
    <dbReference type="NCBI Taxonomy" id="3299023"/>
    <lineage>
        <taxon>Bacteria</taxon>
        <taxon>Bacillati</taxon>
        <taxon>Bacillota</taxon>
        <taxon>Bacilli</taxon>
        <taxon>Bacillales</taxon>
        <taxon>Bacillaceae</taxon>
        <taxon>Cytobacillus</taxon>
    </lineage>
</organism>
<reference evidence="5 6" key="1">
    <citation type="submission" date="2024-08" db="EMBL/GenBank/DDBJ databases">
        <title>Two novel Cytobacillus novel species.</title>
        <authorList>
            <person name="Liu G."/>
        </authorList>
    </citation>
    <scope>NUCLEOTIDE SEQUENCE [LARGE SCALE GENOMIC DNA]</scope>
    <source>
        <strain evidence="5 6">FJAT-54145</strain>
    </source>
</reference>
<dbReference type="InterPro" id="IPR039422">
    <property type="entry name" value="MarR/SlyA-like"/>
</dbReference>
<evidence type="ECO:0000313" key="6">
    <source>
        <dbReference type="Proteomes" id="UP001601059"/>
    </source>
</evidence>
<dbReference type="PROSITE" id="PS50995">
    <property type="entry name" value="HTH_MARR_2"/>
    <property type="match status" value="1"/>
</dbReference>
<dbReference type="EMBL" id="JBIACK010000003">
    <property type="protein sequence ID" value="MFE8700721.1"/>
    <property type="molecule type" value="Genomic_DNA"/>
</dbReference>